<dbReference type="SUPFAM" id="SSF49785">
    <property type="entry name" value="Galactose-binding domain-like"/>
    <property type="match status" value="1"/>
</dbReference>
<evidence type="ECO:0000313" key="2">
    <source>
        <dbReference type="Proteomes" id="UP001152795"/>
    </source>
</evidence>
<dbReference type="InterPro" id="IPR000421">
    <property type="entry name" value="FA58C"/>
</dbReference>
<feature type="non-terminal residue" evidence="1">
    <location>
        <position position="1"/>
    </location>
</feature>
<dbReference type="EMBL" id="CACRXK020005160">
    <property type="protein sequence ID" value="CAB4005315.1"/>
    <property type="molecule type" value="Genomic_DNA"/>
</dbReference>
<dbReference type="Pfam" id="PF00754">
    <property type="entry name" value="F5_F8_type_C"/>
    <property type="match status" value="1"/>
</dbReference>
<dbReference type="OrthoDB" id="10429329at2759"/>
<name>A0A7D9EBS1_PARCT</name>
<sequence>NICDNPLFKDTRTFSNTVFSGSGGSNNYNNARFTGSGWCSARSGSYLLLDLQKEYHITRVVVMGNRDNTNWSESYSLKYSHDTTYKNREQITGNRNGYQASTTLVDIYNVRHMKIESTGNTDFCLRIELCGE</sequence>
<organism evidence="1 2">
    <name type="scientific">Paramuricea clavata</name>
    <name type="common">Red gorgonian</name>
    <name type="synonym">Violescent sea-whip</name>
    <dbReference type="NCBI Taxonomy" id="317549"/>
    <lineage>
        <taxon>Eukaryota</taxon>
        <taxon>Metazoa</taxon>
        <taxon>Cnidaria</taxon>
        <taxon>Anthozoa</taxon>
        <taxon>Octocorallia</taxon>
        <taxon>Malacalcyonacea</taxon>
        <taxon>Plexauridae</taxon>
        <taxon>Paramuricea</taxon>
    </lineage>
</organism>
<comment type="caution">
    <text evidence="1">The sequence shown here is derived from an EMBL/GenBank/DDBJ whole genome shotgun (WGS) entry which is preliminary data.</text>
</comment>
<accession>A0A7D9EBS1</accession>
<feature type="non-terminal residue" evidence="1">
    <location>
        <position position="132"/>
    </location>
</feature>
<dbReference type="AlphaFoldDB" id="A0A7D9EBS1"/>
<dbReference type="PROSITE" id="PS01285">
    <property type="entry name" value="FA58C_1"/>
    <property type="match status" value="1"/>
</dbReference>
<gene>
    <name evidence="1" type="ORF">PACLA_8A003020</name>
</gene>
<reference evidence="1" key="1">
    <citation type="submission" date="2020-04" db="EMBL/GenBank/DDBJ databases">
        <authorList>
            <person name="Alioto T."/>
            <person name="Alioto T."/>
            <person name="Gomez Garrido J."/>
        </authorList>
    </citation>
    <scope>NUCLEOTIDE SEQUENCE</scope>
    <source>
        <strain evidence="1">A484AB</strain>
    </source>
</reference>
<dbReference type="Proteomes" id="UP001152795">
    <property type="component" value="Unassembled WGS sequence"/>
</dbReference>
<dbReference type="InterPro" id="IPR008979">
    <property type="entry name" value="Galactose-bd-like_sf"/>
</dbReference>
<keyword evidence="2" id="KW-1185">Reference proteome</keyword>
<evidence type="ECO:0000313" key="1">
    <source>
        <dbReference type="EMBL" id="CAB4005315.1"/>
    </source>
</evidence>
<proteinExistence type="predicted"/>
<dbReference type="PROSITE" id="PS50022">
    <property type="entry name" value="FA58C_3"/>
    <property type="match status" value="1"/>
</dbReference>
<protein>
    <submittedName>
        <fullName evidence="1">Uncharacterized protein</fullName>
    </submittedName>
</protein>
<dbReference type="Gene3D" id="2.60.120.260">
    <property type="entry name" value="Galactose-binding domain-like"/>
    <property type="match status" value="1"/>
</dbReference>